<evidence type="ECO:0000256" key="1">
    <source>
        <dbReference type="ARBA" id="ARBA00022596"/>
    </source>
</evidence>
<sequence>MRSLYLDCAYGLGGDMVLAGLADMGVDFAPLQDMLHGAGIAARLEVHDVCRSGVAGRRMDVVWDDAQPLRHLADLTDILERMPLSAAVRGRAAAALRRLAEAEAAVHGVPVERVHFHEVGAIDTLADVAGCFWALEQLEVGEVVCSPLPWFTGTVECDHGTMPLPAPATLRLLEGKPVYPTRFTQEMITPTGALLVDAMADRFADGPEGVLLRSGLGYGSRDSGGGLRVLLLEAQPCRAACGVAGAEEGLERDEVVQLESNIDHLSGEELGYCFGVLMDAGALDVLYLPGVMKKNRPGGVLRVLCEPARLAGVQESFFRHTHTLGIRRTRVERVLVRRRGGVRETSLGPLATKEYALGDVAVSRPEHEAMAAFARKTGRSLPELRAMLFGQETPGDGSPE</sequence>
<dbReference type="RefSeq" id="WP_174409372.1">
    <property type="nucleotide sequence ID" value="NZ_BLVP01000007.1"/>
</dbReference>
<dbReference type="InterPro" id="IPR002822">
    <property type="entry name" value="Ni_insertion"/>
</dbReference>
<dbReference type="Pfam" id="PF01969">
    <property type="entry name" value="Ni_insertion"/>
    <property type="match status" value="1"/>
</dbReference>
<dbReference type="AlphaFoldDB" id="A0A7J0BSN5"/>
<dbReference type="PANTHER" id="PTHR36566">
    <property type="entry name" value="NICKEL INSERTION PROTEIN-RELATED"/>
    <property type="match status" value="1"/>
</dbReference>
<keyword evidence="2" id="KW-0456">Lyase</keyword>
<dbReference type="EMBL" id="BLVP01000007">
    <property type="protein sequence ID" value="GFM36709.1"/>
    <property type="molecule type" value="Genomic_DNA"/>
</dbReference>
<dbReference type="Proteomes" id="UP000503820">
    <property type="component" value="Unassembled WGS sequence"/>
</dbReference>
<dbReference type="GO" id="GO:0016829">
    <property type="term" value="F:lyase activity"/>
    <property type="evidence" value="ECO:0007669"/>
    <property type="project" value="UniProtKB-UniRule"/>
</dbReference>
<evidence type="ECO:0000313" key="3">
    <source>
        <dbReference type="EMBL" id="GFM36709.1"/>
    </source>
</evidence>
<accession>A0A7J0BSN5</accession>
<protein>
    <recommendedName>
        <fullName evidence="2">Putative nickel insertion protein</fullName>
    </recommendedName>
</protein>
<evidence type="ECO:0000256" key="2">
    <source>
        <dbReference type="HAMAP-Rule" id="MF_01074"/>
    </source>
</evidence>
<keyword evidence="1 2" id="KW-0533">Nickel</keyword>
<dbReference type="Gene3D" id="3.30.70.1380">
    <property type="entry name" value="Transcriptional regulatory protein pf0864 domain like"/>
    <property type="match status" value="1"/>
</dbReference>
<keyword evidence="4" id="KW-1185">Reference proteome</keyword>
<name>A0A7J0BSN5_9BACT</name>
<evidence type="ECO:0000313" key="4">
    <source>
        <dbReference type="Proteomes" id="UP000503820"/>
    </source>
</evidence>
<dbReference type="HAMAP" id="MF_01074">
    <property type="entry name" value="LarC"/>
    <property type="match status" value="1"/>
</dbReference>
<reference evidence="3 4" key="1">
    <citation type="submission" date="2020-05" db="EMBL/GenBank/DDBJ databases">
        <title>Draft genome sequence of Desulfovibrio psychrotolerans JS1T.</title>
        <authorList>
            <person name="Ueno A."/>
            <person name="Tamazawa S."/>
            <person name="Tamamura S."/>
            <person name="Murakami T."/>
            <person name="Kiyama T."/>
            <person name="Inomata H."/>
            <person name="Amano Y."/>
            <person name="Miyakawa K."/>
            <person name="Tamaki H."/>
            <person name="Naganuma T."/>
            <person name="Kaneko K."/>
        </authorList>
    </citation>
    <scope>NUCLEOTIDE SEQUENCE [LARGE SCALE GENOMIC DNA]</scope>
    <source>
        <strain evidence="3 4">JS1</strain>
    </source>
</reference>
<dbReference type="GO" id="GO:0016151">
    <property type="term" value="F:nickel cation binding"/>
    <property type="evidence" value="ECO:0007669"/>
    <property type="project" value="UniProtKB-UniRule"/>
</dbReference>
<proteinExistence type="inferred from homology"/>
<comment type="caution">
    <text evidence="3">The sequence shown here is derived from an EMBL/GenBank/DDBJ whole genome shotgun (WGS) entry which is preliminary data.</text>
</comment>
<dbReference type="NCBIfam" id="TIGR00299">
    <property type="entry name" value="nickel pincer cofactor biosynthesis protein LarC"/>
    <property type="match status" value="1"/>
</dbReference>
<comment type="similarity">
    <text evidence="2">Belongs to the LarC family.</text>
</comment>
<organism evidence="3 4">
    <name type="scientific">Desulfovibrio psychrotolerans</name>
    <dbReference type="NCBI Taxonomy" id="415242"/>
    <lineage>
        <taxon>Bacteria</taxon>
        <taxon>Pseudomonadati</taxon>
        <taxon>Thermodesulfobacteriota</taxon>
        <taxon>Desulfovibrionia</taxon>
        <taxon>Desulfovibrionales</taxon>
        <taxon>Desulfovibrionaceae</taxon>
        <taxon>Desulfovibrio</taxon>
    </lineage>
</organism>
<dbReference type="PANTHER" id="PTHR36566:SF1">
    <property type="entry name" value="PYRIDINIUM-3,5-BISTHIOCARBOXYLIC ACID MONONUCLEOTIDE NICKEL INSERTION PROTEIN"/>
    <property type="match status" value="1"/>
</dbReference>
<gene>
    <name evidence="3" type="ORF">DSM19430T_13930</name>
</gene>